<keyword evidence="4" id="KW-0378">Hydrolase</keyword>
<keyword evidence="5" id="KW-1185">Reference proteome</keyword>
<dbReference type="Gene3D" id="2.60.40.2310">
    <property type="match status" value="1"/>
</dbReference>
<reference evidence="4 5" key="1">
    <citation type="submission" date="2018-09" db="EMBL/GenBank/DDBJ databases">
        <title>A high-quality reference genome of wild soybean provides a powerful tool to mine soybean genomes.</title>
        <authorList>
            <person name="Xie M."/>
            <person name="Chung C.Y.L."/>
            <person name="Li M.-W."/>
            <person name="Wong F.-L."/>
            <person name="Chan T.-F."/>
            <person name="Lam H.-M."/>
        </authorList>
    </citation>
    <scope>NUCLEOTIDE SEQUENCE [LARGE SCALE GENOMIC DNA]</scope>
    <source>
        <strain evidence="5">cv. W05</strain>
        <tissue evidence="4">Hypocotyl of etiolated seedlings</tissue>
    </source>
</reference>
<accession>A0A445FLZ0</accession>
<evidence type="ECO:0000256" key="2">
    <source>
        <dbReference type="ARBA" id="ARBA00011073"/>
    </source>
</evidence>
<evidence type="ECO:0000313" key="5">
    <source>
        <dbReference type="Proteomes" id="UP000289340"/>
    </source>
</evidence>
<name>A0A445FLZ0_GLYSO</name>
<evidence type="ECO:0000256" key="3">
    <source>
        <dbReference type="ARBA" id="ARBA00022729"/>
    </source>
</evidence>
<keyword evidence="4" id="KW-0645">Protease</keyword>
<organism evidence="4 5">
    <name type="scientific">Glycine soja</name>
    <name type="common">Wild soybean</name>
    <dbReference type="NCBI Taxonomy" id="3848"/>
    <lineage>
        <taxon>Eukaryota</taxon>
        <taxon>Viridiplantae</taxon>
        <taxon>Streptophyta</taxon>
        <taxon>Embryophyta</taxon>
        <taxon>Tracheophyta</taxon>
        <taxon>Spermatophyta</taxon>
        <taxon>Magnoliopsida</taxon>
        <taxon>eudicotyledons</taxon>
        <taxon>Gunneridae</taxon>
        <taxon>Pentapetalae</taxon>
        <taxon>rosids</taxon>
        <taxon>fabids</taxon>
        <taxon>Fabales</taxon>
        <taxon>Fabaceae</taxon>
        <taxon>Papilionoideae</taxon>
        <taxon>50 kb inversion clade</taxon>
        <taxon>NPAAA clade</taxon>
        <taxon>indigoferoid/millettioid clade</taxon>
        <taxon>Phaseoleae</taxon>
        <taxon>Glycine</taxon>
        <taxon>Glycine subgen. Soja</taxon>
    </lineage>
</organism>
<comment type="subcellular location">
    <subcellularLocation>
        <location evidence="1">Secreted</location>
    </subcellularLocation>
</comment>
<comment type="caution">
    <text evidence="4">The sequence shown here is derived from an EMBL/GenBank/DDBJ whole genome shotgun (WGS) entry which is preliminary data.</text>
</comment>
<sequence length="234" mass="25814">MREVVSVYRSESSQSHTTRSWDIMDLNLDSSEVTPLQLIYGEDIIVGVLDTAYTLDTTLDSILSGGSTKVADPFNMGAGHINPSKAVDPGLIYDIKSTDYVSFLCNMGFTQEQINKITDHPSPEPVHASCKHLVTKTNAILNYPSITLSNLHSTVTIKRTVRNHNKLQPPNSLPGTLSFTYNRDTPNLALPSRFSTSGLQTLTKSAHLYQMKEDRYHMPYAGLQGSQPILSTSP</sequence>
<protein>
    <submittedName>
        <fullName evidence="4">Subtilisin-like protease SBT3.18</fullName>
    </submittedName>
</protein>
<evidence type="ECO:0000313" key="4">
    <source>
        <dbReference type="EMBL" id="RZB49923.1"/>
    </source>
</evidence>
<dbReference type="Gene3D" id="3.40.50.200">
    <property type="entry name" value="Peptidase S8/S53 domain"/>
    <property type="match status" value="1"/>
</dbReference>
<gene>
    <name evidence="4" type="ORF">D0Y65_047069</name>
</gene>
<dbReference type="PANTHER" id="PTHR10795">
    <property type="entry name" value="PROPROTEIN CONVERTASE SUBTILISIN/KEXIN"/>
    <property type="match status" value="1"/>
</dbReference>
<dbReference type="Proteomes" id="UP000289340">
    <property type="component" value="Chromosome 18"/>
</dbReference>
<dbReference type="GO" id="GO:0004252">
    <property type="term" value="F:serine-type endopeptidase activity"/>
    <property type="evidence" value="ECO:0007669"/>
    <property type="project" value="InterPro"/>
</dbReference>
<evidence type="ECO:0000256" key="1">
    <source>
        <dbReference type="ARBA" id="ARBA00004613"/>
    </source>
</evidence>
<dbReference type="InterPro" id="IPR045051">
    <property type="entry name" value="SBT"/>
</dbReference>
<dbReference type="InterPro" id="IPR036852">
    <property type="entry name" value="Peptidase_S8/S53_dom_sf"/>
</dbReference>
<comment type="similarity">
    <text evidence="2">Belongs to the peptidase S8 family.</text>
</comment>
<dbReference type="GO" id="GO:0005576">
    <property type="term" value="C:extracellular region"/>
    <property type="evidence" value="ECO:0007669"/>
    <property type="project" value="UniProtKB-SubCell"/>
</dbReference>
<dbReference type="EMBL" id="QZWG01000018">
    <property type="protein sequence ID" value="RZB49923.1"/>
    <property type="molecule type" value="Genomic_DNA"/>
</dbReference>
<keyword evidence="3" id="KW-0732">Signal</keyword>
<dbReference type="GO" id="GO:0006508">
    <property type="term" value="P:proteolysis"/>
    <property type="evidence" value="ECO:0007669"/>
    <property type="project" value="UniProtKB-KW"/>
</dbReference>
<dbReference type="AlphaFoldDB" id="A0A445FLZ0"/>
<proteinExistence type="inferred from homology"/>